<reference evidence="3" key="1">
    <citation type="submission" date="2016-10" db="EMBL/GenBank/DDBJ databases">
        <authorList>
            <person name="Varghese N."/>
            <person name="Submissions S."/>
        </authorList>
    </citation>
    <scope>NUCLEOTIDE SEQUENCE [LARGE SCALE GENOMIC DNA]</scope>
    <source>
        <strain evidence="3">ATCC 35263</strain>
    </source>
</reference>
<sequence length="1077" mass="116301">MLGLAFCGAADAGTYVVYQCENGSGDAGQPINGIGAAATLYASCPAPRDNFQGIVAGVARSTLTFGNGAHAFYHFQAPGPNRLRWVFLHASMMCGGKGWYSGLFDGGFGWFWGYDAGQLGAEKACLSDWVPDGQRPYVAVSAGMRAAVRWGILCRAVACPADTGDPSYRFRAGASSLIFTVEDPAGAQVRLTGGGLASGRWVSGVQDLTYDAVDDAGVRRVALVIDQQSPRFQDFDCRDATFPALKNPYYGTGDGWQQEWEAAKARPTYASFQPCPSVYGGRYTVNTGELADGEHQVRLAAVDAAANFSVDPNAYVVRVDNTAPPEVTVEVDPSPRSLNPQDPSAWRRENRFTVRWRNPDRLGGSPYGTVEWELCRLDGQRCSIHSRLVDGEGGARNAITTQVPEIGEWQLRLRLRDDAGHAGPWSAARILRFDDRTPPPSSPAHANGWLNDREAADYAQRITLDPYVLRNLSAVIPPSAIAGYSVAFDRDPDDTLDVPANGDRAGLFPAIWQLHDLPEGEHEVRAKAITGSGVAHPAVQRATLHVDRTPPVAFTNAGPPGRWHTQPVTVTVTARDQQRLSGMQRDETQEDPGGYVRIQGPDGDQLCAGETHEEASCTVTLRRDGRHQIVYEAVDVAGNSSGERSIVVLVDATAPSGWIDTPPADDPARVIGRVTDGVSGVAGARFELRAPGGDWRALPTEKLAADLFAAQLPDDRLAPGPYEVRLLAKDNAGNVAEIEQLRDPAGHLVPARFNFPLRLRPRFELAQRRAGAHRRSPQLVAIALLRGRTVRVFGRVEPRGQGRVRLVVRAGSTRRVIECRLRSGRFSASTSLRRVARRVGVTLLYSGSAELAPARLSFVAKRSGGEGLRGVARLDLDVVPEALPFGSGTAIEGRLMAPDGRPLGGTRITVARQPLGDWGVESLGAVVTEPDGRFALQVPAGPSAQLAFTYSGSSTLLPLVATIPVRVSGRVTLRLSRRALRNGQTLRLSGRVFGGYVPRPGLVVALQALAADTWRTFQTVRTDGAGRFTSTYTFRATLVKSRYRLRALVLRDQDWPYEPAASPIARVTVTPSSRGHR</sequence>
<evidence type="ECO:0000313" key="3">
    <source>
        <dbReference type="Proteomes" id="UP000222056"/>
    </source>
</evidence>
<name>A0A1H6FUK4_THEAL</name>
<feature type="region of interest" description="Disordered" evidence="1">
    <location>
        <begin position="577"/>
        <end position="596"/>
    </location>
</feature>
<gene>
    <name evidence="2" type="ORF">SAMN02745716_1649</name>
</gene>
<dbReference type="RefSeq" id="WP_093118044.1">
    <property type="nucleotide sequence ID" value="NZ_FNWJ01000002.1"/>
</dbReference>
<dbReference type="STRING" id="29539.SAMN02745716_1649"/>
<organism evidence="2 3">
    <name type="scientific">Thermoleophilum album</name>
    <dbReference type="NCBI Taxonomy" id="29539"/>
    <lineage>
        <taxon>Bacteria</taxon>
        <taxon>Bacillati</taxon>
        <taxon>Actinomycetota</taxon>
        <taxon>Thermoleophilia</taxon>
        <taxon>Thermoleophilales</taxon>
        <taxon>Thermoleophilaceae</taxon>
        <taxon>Thermoleophilum</taxon>
    </lineage>
</organism>
<keyword evidence="3" id="KW-1185">Reference proteome</keyword>
<accession>A0A1H6FUK4</accession>
<evidence type="ECO:0000313" key="2">
    <source>
        <dbReference type="EMBL" id="SEH14491.1"/>
    </source>
</evidence>
<dbReference type="EMBL" id="FNWJ01000002">
    <property type="protein sequence ID" value="SEH14491.1"/>
    <property type="molecule type" value="Genomic_DNA"/>
</dbReference>
<protein>
    <submittedName>
        <fullName evidence="2">Uncharacterized protein</fullName>
    </submittedName>
</protein>
<dbReference type="OrthoDB" id="5243170at2"/>
<evidence type="ECO:0000256" key="1">
    <source>
        <dbReference type="SAM" id="MobiDB-lite"/>
    </source>
</evidence>
<dbReference type="AlphaFoldDB" id="A0A1H6FUK4"/>
<dbReference type="Proteomes" id="UP000222056">
    <property type="component" value="Unassembled WGS sequence"/>
</dbReference>
<proteinExistence type="predicted"/>